<dbReference type="GO" id="GO:0016855">
    <property type="term" value="F:racemase and epimerase activity, acting on amino acids and derivatives"/>
    <property type="evidence" value="ECO:0007669"/>
    <property type="project" value="UniProtKB-UniRule"/>
</dbReference>
<evidence type="ECO:0000256" key="5">
    <source>
        <dbReference type="PIRSR" id="PIRSR634603-1"/>
    </source>
</evidence>
<feature type="domain" description="Mandelate racemase/muconate lactonizing enzyme C-terminal" evidence="8">
    <location>
        <begin position="142"/>
        <end position="239"/>
    </location>
</feature>
<dbReference type="SUPFAM" id="SSF51604">
    <property type="entry name" value="Enolase C-terminal domain-like"/>
    <property type="match status" value="1"/>
</dbReference>
<dbReference type="InterPro" id="IPR029017">
    <property type="entry name" value="Enolase-like_N"/>
</dbReference>
<organism evidence="9 11">
    <name type="scientific">Candidatus Chlorohelix allophototropha</name>
    <dbReference type="NCBI Taxonomy" id="3003348"/>
    <lineage>
        <taxon>Bacteria</taxon>
        <taxon>Bacillati</taxon>
        <taxon>Chloroflexota</taxon>
        <taxon>Chloroflexia</taxon>
        <taxon>Candidatus Chloroheliales</taxon>
        <taxon>Candidatus Chloroheliaceae</taxon>
        <taxon>Candidatus Chlorohelix</taxon>
    </lineage>
</organism>
<dbReference type="SFLD" id="SFLDG00180">
    <property type="entry name" value="muconate_cycloisomerase"/>
    <property type="match status" value="1"/>
</dbReference>
<dbReference type="EC" id="5.1.1.-" evidence="7"/>
<dbReference type="Gene3D" id="3.20.20.120">
    <property type="entry name" value="Enolase-like C-terminal domain"/>
    <property type="match status" value="1"/>
</dbReference>
<dbReference type="PANTHER" id="PTHR48073">
    <property type="entry name" value="O-SUCCINYLBENZOATE SYNTHASE-RELATED"/>
    <property type="match status" value="1"/>
</dbReference>
<dbReference type="EMBL" id="CP128400">
    <property type="protein sequence ID" value="WJW68363.1"/>
    <property type="molecule type" value="Genomic_DNA"/>
</dbReference>
<feature type="binding site" evidence="6">
    <location>
        <position position="243"/>
    </location>
    <ligand>
        <name>Mg(2+)</name>
        <dbReference type="ChEBI" id="CHEBI:18420"/>
    </ligand>
</feature>
<keyword evidence="2 6" id="KW-0479">Metal-binding</keyword>
<dbReference type="InterPro" id="IPR029065">
    <property type="entry name" value="Enolase_C-like"/>
</dbReference>
<dbReference type="Pfam" id="PF02746">
    <property type="entry name" value="MR_MLE_N"/>
    <property type="match status" value="1"/>
</dbReference>
<evidence type="ECO:0000256" key="2">
    <source>
        <dbReference type="ARBA" id="ARBA00022723"/>
    </source>
</evidence>
<feature type="binding site" evidence="6">
    <location>
        <position position="218"/>
    </location>
    <ligand>
        <name>Mg(2+)</name>
        <dbReference type="ChEBI" id="CHEBI:18420"/>
    </ligand>
</feature>
<evidence type="ECO:0000259" key="8">
    <source>
        <dbReference type="SMART" id="SM00922"/>
    </source>
</evidence>
<evidence type="ECO:0000256" key="1">
    <source>
        <dbReference type="ARBA" id="ARBA00008031"/>
    </source>
</evidence>
<feature type="active site" description="Proton acceptor; specific for (R)-substrate epimerization" evidence="5">
    <location>
        <position position="163"/>
    </location>
</feature>
<dbReference type="RefSeq" id="WP_341470268.1">
    <property type="nucleotide sequence ID" value="NZ_CP128400.1"/>
</dbReference>
<dbReference type="Proteomes" id="UP001431572">
    <property type="component" value="Chromosome 2"/>
</dbReference>
<dbReference type="GO" id="GO:0000287">
    <property type="term" value="F:magnesium ion binding"/>
    <property type="evidence" value="ECO:0007669"/>
    <property type="project" value="UniProtKB-ARBA"/>
</dbReference>
<evidence type="ECO:0000313" key="11">
    <source>
        <dbReference type="Proteomes" id="UP000521676"/>
    </source>
</evidence>
<dbReference type="SFLD" id="SFLDF00009">
    <property type="entry name" value="o-succinylbenzoate_synthase"/>
    <property type="match status" value="1"/>
</dbReference>
<feature type="active site" description="Proton acceptor; specific for (S)-substrate epimerization" evidence="5">
    <location>
        <position position="267"/>
    </location>
</feature>
<evidence type="ECO:0000256" key="7">
    <source>
        <dbReference type="RuleBase" id="RU366006"/>
    </source>
</evidence>
<dbReference type="SMART" id="SM00922">
    <property type="entry name" value="MR_MLE"/>
    <property type="match status" value="1"/>
</dbReference>
<comment type="similarity">
    <text evidence="1 7">Belongs to the mandelate racemase/muconate lactonizing enzyme family.</text>
</comment>
<dbReference type="AlphaFoldDB" id="A0A8T7M8I9"/>
<dbReference type="InterPro" id="IPR034603">
    <property type="entry name" value="Dipeptide_epimerase"/>
</dbReference>
<accession>A0A8T7M8I9</accession>
<reference evidence="9 11" key="1">
    <citation type="submission" date="2020-06" db="EMBL/GenBank/DDBJ databases">
        <title>Anoxygenic phototrophic Chloroflexota member uses a Type I reaction center.</title>
        <authorList>
            <person name="Tsuji J.M."/>
            <person name="Shaw N.A."/>
            <person name="Nagashima S."/>
            <person name="Venkiteswaran J."/>
            <person name="Schiff S.L."/>
            <person name="Hanada S."/>
            <person name="Tank M."/>
            <person name="Neufeld J.D."/>
        </authorList>
    </citation>
    <scope>NUCLEOTIDE SEQUENCE [LARGE SCALE GENOMIC DNA]</scope>
    <source>
        <strain evidence="9">L227-S17</strain>
    </source>
</reference>
<keyword evidence="3 6" id="KW-0460">Magnesium</keyword>
<evidence type="ECO:0000313" key="10">
    <source>
        <dbReference type="EMBL" id="WJW68363.1"/>
    </source>
</evidence>
<reference evidence="10" key="2">
    <citation type="journal article" date="2024" name="Nature">
        <title>Anoxygenic phototroph of the Chloroflexota uses a type I reaction centre.</title>
        <authorList>
            <person name="Tsuji J.M."/>
            <person name="Shaw N.A."/>
            <person name="Nagashima S."/>
            <person name="Venkiteswaran J.J."/>
            <person name="Schiff S.L."/>
            <person name="Watanabe T."/>
            <person name="Fukui M."/>
            <person name="Hanada S."/>
            <person name="Tank M."/>
            <person name="Neufeld J.D."/>
        </authorList>
    </citation>
    <scope>NUCLEOTIDE SEQUENCE</scope>
    <source>
        <strain evidence="10">L227-S17</strain>
    </source>
</reference>
<dbReference type="Proteomes" id="UP000521676">
    <property type="component" value="Unassembled WGS sequence"/>
</dbReference>
<dbReference type="GO" id="GO:0006518">
    <property type="term" value="P:peptide metabolic process"/>
    <property type="evidence" value="ECO:0007669"/>
    <property type="project" value="UniProtKB-ARBA"/>
</dbReference>
<dbReference type="Gene3D" id="3.30.390.10">
    <property type="entry name" value="Enolase-like, N-terminal domain"/>
    <property type="match status" value="1"/>
</dbReference>
<evidence type="ECO:0000256" key="4">
    <source>
        <dbReference type="ARBA" id="ARBA00023235"/>
    </source>
</evidence>
<name>A0A8T7M8I9_9CHLR</name>
<gene>
    <name evidence="9" type="ORF">HXX08_21445</name>
    <name evidence="10" type="ORF">OZ401_003973</name>
</gene>
<protein>
    <recommendedName>
        <fullName evidence="7">Dipeptide epimerase</fullName>
        <ecNumber evidence="7">5.1.1.-</ecNumber>
    </recommendedName>
</protein>
<dbReference type="CDD" id="cd03319">
    <property type="entry name" value="L-Ala-DL-Glu_epimerase"/>
    <property type="match status" value="1"/>
</dbReference>
<evidence type="ECO:0000313" key="9">
    <source>
        <dbReference type="EMBL" id="NWJ48429.1"/>
    </source>
</evidence>
<keyword evidence="4 7" id="KW-0413">Isomerase</keyword>
<dbReference type="InterPro" id="IPR013341">
    <property type="entry name" value="Mandelate_racemase_N_dom"/>
</dbReference>
<evidence type="ECO:0000256" key="3">
    <source>
        <dbReference type="ARBA" id="ARBA00022842"/>
    </source>
</evidence>
<evidence type="ECO:0000313" key="12">
    <source>
        <dbReference type="Proteomes" id="UP001431572"/>
    </source>
</evidence>
<evidence type="ECO:0000256" key="6">
    <source>
        <dbReference type="PIRSR" id="PIRSR634603-3"/>
    </source>
</evidence>
<dbReference type="InterPro" id="IPR036849">
    <property type="entry name" value="Enolase-like_C_sf"/>
</dbReference>
<dbReference type="PANTHER" id="PTHR48073:SF2">
    <property type="entry name" value="O-SUCCINYLBENZOATE SYNTHASE"/>
    <property type="match status" value="1"/>
</dbReference>
<proteinExistence type="inferred from homology"/>
<dbReference type="Pfam" id="PF13378">
    <property type="entry name" value="MR_MLE_C"/>
    <property type="match status" value="1"/>
</dbReference>
<dbReference type="SUPFAM" id="SSF54826">
    <property type="entry name" value="Enolase N-terminal domain-like"/>
    <property type="match status" value="1"/>
</dbReference>
<dbReference type="InterPro" id="IPR013342">
    <property type="entry name" value="Mandelate_racemase_C"/>
</dbReference>
<dbReference type="EMBL" id="JACATZ010000003">
    <property type="protein sequence ID" value="NWJ48429.1"/>
    <property type="molecule type" value="Genomic_DNA"/>
</dbReference>
<keyword evidence="12" id="KW-1185">Reference proteome</keyword>
<feature type="binding site" evidence="6">
    <location>
        <position position="190"/>
    </location>
    <ligand>
        <name>Mg(2+)</name>
        <dbReference type="ChEBI" id="CHEBI:18420"/>
    </ligand>
</feature>
<comment type="cofactor">
    <cofactor evidence="6 7">
        <name>Mg(2+)</name>
        <dbReference type="ChEBI" id="CHEBI:18420"/>
    </cofactor>
    <text evidence="6 7">Binds 1 Mg(2+) ion per subunit.</text>
</comment>
<dbReference type="FunFam" id="3.30.390.10:FF:000009">
    <property type="entry name" value="Hydrophobic dipeptide epimerase"/>
    <property type="match status" value="1"/>
</dbReference>
<dbReference type="SFLD" id="SFLDS00001">
    <property type="entry name" value="Enolase"/>
    <property type="match status" value="1"/>
</dbReference>
<sequence>MSTKIIKVTYEPLDIPLLEPFTIAIGRLDHVRNALITIELENGAIGYGEAAALEPINGENQATILATLKTYTPLLVGRDALEWRTISAEIHNVFSMQNAARAGIEMALLDAATKSMRIPLYKFLGGASSQVETDISIPIVTPARARELAAEIQARGVRFIKIKVGGDIAADVARILGVVEGGPKLGIQLDANQGYNAPGAVQLLNELARLDIPVRLFEQPVPKHDWNGMKYVTQHTSVPVAADETIFNAYDAIRVIETGAATVVNIKLMKSGLVEALDIAAVCRAGNIQLMIGGMIESKLAMCCSAHFAAGLGGFDYIDLDTPMLLAEDPFEGGWKQSGGIYELSEIRAGIGCYPAGRPSGYI</sequence>